<dbReference type="InterPro" id="IPR011330">
    <property type="entry name" value="Glyco_hydro/deAcase_b/a-brl"/>
</dbReference>
<gene>
    <name evidence="6" type="ORF">K4A83_18120</name>
</gene>
<dbReference type="EMBL" id="JAIHOM010000114">
    <property type="protein sequence ID" value="MCW6038172.1"/>
    <property type="molecule type" value="Genomic_DNA"/>
</dbReference>
<dbReference type="InterPro" id="IPR041147">
    <property type="entry name" value="GH38_C"/>
</dbReference>
<feature type="domain" description="Glycoside hydrolase family 38 central" evidence="5">
    <location>
        <begin position="547"/>
        <end position="625"/>
    </location>
</feature>
<dbReference type="Proteomes" id="UP001526426">
    <property type="component" value="Unassembled WGS sequence"/>
</dbReference>
<dbReference type="InterPro" id="IPR027291">
    <property type="entry name" value="Glyco_hydro_38_N_sf"/>
</dbReference>
<dbReference type="CDD" id="cd10789">
    <property type="entry name" value="GH38N_AMII_ER_cytosolic"/>
    <property type="match status" value="1"/>
</dbReference>
<organism evidence="6 7">
    <name type="scientific">Spirulina subsalsa FACHB-351</name>
    <dbReference type="NCBI Taxonomy" id="234711"/>
    <lineage>
        <taxon>Bacteria</taxon>
        <taxon>Bacillati</taxon>
        <taxon>Cyanobacteriota</taxon>
        <taxon>Cyanophyceae</taxon>
        <taxon>Spirulinales</taxon>
        <taxon>Spirulinaceae</taxon>
        <taxon>Spirulina</taxon>
    </lineage>
</organism>
<proteinExistence type="inferred from homology"/>
<keyword evidence="7" id="KW-1185">Reference proteome</keyword>
<accession>A0ABT3LAL5</accession>
<dbReference type="InterPro" id="IPR000602">
    <property type="entry name" value="Glyco_hydro_38_N"/>
</dbReference>
<evidence type="ECO:0000313" key="7">
    <source>
        <dbReference type="Proteomes" id="UP001526426"/>
    </source>
</evidence>
<dbReference type="Pfam" id="PF07748">
    <property type="entry name" value="Glyco_hydro_38C"/>
    <property type="match status" value="1"/>
</dbReference>
<dbReference type="Pfam" id="PF01074">
    <property type="entry name" value="Glyco_hydro_38N"/>
    <property type="match status" value="1"/>
</dbReference>
<dbReference type="Gene3D" id="2.70.98.30">
    <property type="entry name" value="Golgi alpha-mannosidase II, domain 4"/>
    <property type="match status" value="1"/>
</dbReference>
<dbReference type="SUPFAM" id="SSF74650">
    <property type="entry name" value="Galactose mutarotase-like"/>
    <property type="match status" value="1"/>
</dbReference>
<comment type="caution">
    <text evidence="6">The sequence shown here is derived from an EMBL/GenBank/DDBJ whole genome shotgun (WGS) entry which is preliminary data.</text>
</comment>
<evidence type="ECO:0000256" key="2">
    <source>
        <dbReference type="ARBA" id="ARBA00022723"/>
    </source>
</evidence>
<dbReference type="InterPro" id="IPR037094">
    <property type="entry name" value="Glyco_hydro_38_cen_sf"/>
</dbReference>
<keyword evidence="2" id="KW-0479">Metal-binding</keyword>
<dbReference type="PANTHER" id="PTHR46017">
    <property type="entry name" value="ALPHA-MANNOSIDASE 2C1"/>
    <property type="match status" value="1"/>
</dbReference>
<sequence>MSIIAQLKELTEQDIKGSWRNYQGEDSPFHLTAEEWEGLPIASLNDKGYIVWEAGHQVQWLGQTIVIPSALNGYPLDGLELRLCLTWWSENAQVFVNGQLVQEGDLFDSSARVLLTSQAQVGDSFLVCLRLVSPGHDIGGLMRSLCVYENPQGIDPGFVAHELEILQNYWQRFTPERMEKWQEAVGLIDWHKVGNQGAFHGQLEGVRNALKVYSVEMKERCFYVMGHAHLDMAWLWELGETYEVARRTFSSVLRLQEEFPELTFCHTSPILYEWMEKHHPELFTAIQEAVRGGRWDVLGGMWVEPDVNLVSGESILRQLLYGQEYIKSRFGEITKVAWLTDSFGFNGQLPQLLNAGGIEYFVTQKLHWNDSTEFPYGAFWWESPDGTRVFTLMSPPNVTGVMDTHPITMTNYGVKWEAQTGLKAVFWLPGVGDHGGGPTRDMLAVQKRWQGSPFFPRIRFTKAADYLGLIRDLLGIPPNPPLEGGERGSIPPLEGGERGSIPPLEGGERGCISPLEGGERGSIPPLEGEKIEEGGTIPVWKDELYLEFHRGCYTTHGEQKWFNRRCEGLLYQGELLASLASLLVGVDFPRKELEGAWKEVLLNQFHDILPGTSIPEVFAEANLGWKRAIASTEKMITSSLSYLTAHLSFPPPPQPGAKPFVVFNGLNWRRSQIIPLSCDTGQVLDSQGQILPCQPVNPHTLLFDASDVPGVGYRVFWWVEEAREESPHSPISPPGVATENYCLENPWLNVQISSTTGDICQVFHKIQQQEILRGAGNQLQFFRDEGQYWDAWNIDPNYEQYPLPGAELKAIEWIENGPVRWRLRVIRQFNQSQFTQDYILEATSPILHIETTVDWQERHVLVKAAFPLNLEANFASYEMACGTIERTTKPSTPQEKAKWEVPALNWADLSDNQGEWGVSLLNNGKYGYDAKPDCLRLTLLRSPQWPHRDADRKIHHFTYSLYPHQGQWQEAKTVHRGYELNLPLLVSPLLSSTSCSSTSPESQTFFTLGGDNLVLMAFKPTETEGDGYIARFYEAYGQETTTPCHNTLNLIPTHGVNALEVPQGELENGVLRVHPWQIVSVKLVGDSKMNL</sequence>
<comment type="similarity">
    <text evidence="1">Belongs to the glycosyl hydrolase 38 family.</text>
</comment>
<keyword evidence="4" id="KW-0326">Glycosidase</keyword>
<dbReference type="RefSeq" id="WP_265266074.1">
    <property type="nucleotide sequence ID" value="NZ_JAIHOM010000114.1"/>
</dbReference>
<evidence type="ECO:0000259" key="5">
    <source>
        <dbReference type="SMART" id="SM00872"/>
    </source>
</evidence>
<dbReference type="InterPro" id="IPR011682">
    <property type="entry name" value="Glyco_hydro_38_C"/>
</dbReference>
<dbReference type="PANTHER" id="PTHR46017:SF1">
    <property type="entry name" value="ALPHA-MANNOSIDASE 2C1"/>
    <property type="match status" value="1"/>
</dbReference>
<dbReference type="SUPFAM" id="SSF88688">
    <property type="entry name" value="Families 57/38 glycoside transferase middle domain"/>
    <property type="match status" value="1"/>
</dbReference>
<dbReference type="Pfam" id="PF17677">
    <property type="entry name" value="Glyco_hydro38C2"/>
    <property type="match status" value="1"/>
</dbReference>
<protein>
    <submittedName>
        <fullName evidence="6">Alpha-mannosidase</fullName>
    </submittedName>
</protein>
<evidence type="ECO:0000256" key="4">
    <source>
        <dbReference type="ARBA" id="ARBA00023295"/>
    </source>
</evidence>
<dbReference type="Pfam" id="PF09261">
    <property type="entry name" value="Alpha-mann_mid"/>
    <property type="match status" value="1"/>
</dbReference>
<evidence type="ECO:0000256" key="1">
    <source>
        <dbReference type="ARBA" id="ARBA00009792"/>
    </source>
</evidence>
<dbReference type="Gene3D" id="3.20.110.10">
    <property type="entry name" value="Glycoside hydrolase 38, N terminal domain"/>
    <property type="match status" value="1"/>
</dbReference>
<dbReference type="SMART" id="SM00872">
    <property type="entry name" value="Alpha-mann_mid"/>
    <property type="match status" value="1"/>
</dbReference>
<evidence type="ECO:0000256" key="3">
    <source>
        <dbReference type="ARBA" id="ARBA00022801"/>
    </source>
</evidence>
<dbReference type="InterPro" id="IPR011013">
    <property type="entry name" value="Gal_mutarotase_sf_dom"/>
</dbReference>
<name>A0ABT3LAL5_9CYAN</name>
<dbReference type="Gene3D" id="1.20.1270.50">
    <property type="entry name" value="Glycoside hydrolase family 38, central domain"/>
    <property type="match status" value="1"/>
</dbReference>
<reference evidence="6 7" key="1">
    <citation type="submission" date="2021-08" db="EMBL/GenBank/DDBJ databases">
        <title>Draft genome sequence of Spirulina subsalsa with high tolerance to salinity and hype-accumulation of phycocyanin.</title>
        <authorList>
            <person name="Pei H."/>
            <person name="Jiang L."/>
        </authorList>
    </citation>
    <scope>NUCLEOTIDE SEQUENCE [LARGE SCALE GENOMIC DNA]</scope>
    <source>
        <strain evidence="6 7">FACHB-351</strain>
    </source>
</reference>
<dbReference type="InterPro" id="IPR028995">
    <property type="entry name" value="Glyco_hydro_57/38_cen_sf"/>
</dbReference>
<keyword evidence="3" id="KW-0378">Hydrolase</keyword>
<dbReference type="InterPro" id="IPR015341">
    <property type="entry name" value="Glyco_hydro_38_cen"/>
</dbReference>
<evidence type="ECO:0000313" key="6">
    <source>
        <dbReference type="EMBL" id="MCW6038172.1"/>
    </source>
</evidence>
<dbReference type="SUPFAM" id="SSF88713">
    <property type="entry name" value="Glycoside hydrolase/deacetylase"/>
    <property type="match status" value="1"/>
</dbReference>